<accession>A0A5B7IH82</accession>
<feature type="region of interest" description="Disordered" evidence="1">
    <location>
        <begin position="1"/>
        <end position="74"/>
    </location>
</feature>
<protein>
    <submittedName>
        <fullName evidence="2">Uncharacterized protein</fullName>
    </submittedName>
</protein>
<feature type="compositionally biased region" description="Gly residues" evidence="1">
    <location>
        <begin position="60"/>
        <end position="69"/>
    </location>
</feature>
<sequence>MQQKRDPQNSQNRRLLREAFLEGNPPSHSDLKMTCRGPGQPPHENLNRQRKPPTRTTMGGSAGCRGGGTSSPCGQVVLKKRSHMIRKFVHGRAETPSQSIPAWTPNHPAQDGPLLGDPSSGWLRWSTRARKHPNHNKAVPIWGGGVHGGS</sequence>
<proteinExistence type="predicted"/>
<feature type="region of interest" description="Disordered" evidence="1">
    <location>
        <begin position="129"/>
        <end position="150"/>
    </location>
</feature>
<dbReference type="AlphaFoldDB" id="A0A5B7IH82"/>
<dbReference type="EMBL" id="VSRR010053451">
    <property type="protein sequence ID" value="MPC80238.1"/>
    <property type="molecule type" value="Genomic_DNA"/>
</dbReference>
<feature type="region of interest" description="Disordered" evidence="1">
    <location>
        <begin position="91"/>
        <end position="112"/>
    </location>
</feature>
<name>A0A5B7IH82_PORTR</name>
<reference evidence="2 3" key="1">
    <citation type="submission" date="2019-05" db="EMBL/GenBank/DDBJ databases">
        <title>Another draft genome of Portunus trituberculatus and its Hox gene families provides insights of decapod evolution.</title>
        <authorList>
            <person name="Jeong J.-H."/>
            <person name="Song I."/>
            <person name="Kim S."/>
            <person name="Choi T."/>
            <person name="Kim D."/>
            <person name="Ryu S."/>
            <person name="Kim W."/>
        </authorList>
    </citation>
    <scope>NUCLEOTIDE SEQUENCE [LARGE SCALE GENOMIC DNA]</scope>
    <source>
        <tissue evidence="2">Muscle</tissue>
    </source>
</reference>
<organism evidence="2 3">
    <name type="scientific">Portunus trituberculatus</name>
    <name type="common">Swimming crab</name>
    <name type="synonym">Neptunus trituberculatus</name>
    <dbReference type="NCBI Taxonomy" id="210409"/>
    <lineage>
        <taxon>Eukaryota</taxon>
        <taxon>Metazoa</taxon>
        <taxon>Ecdysozoa</taxon>
        <taxon>Arthropoda</taxon>
        <taxon>Crustacea</taxon>
        <taxon>Multicrustacea</taxon>
        <taxon>Malacostraca</taxon>
        <taxon>Eumalacostraca</taxon>
        <taxon>Eucarida</taxon>
        <taxon>Decapoda</taxon>
        <taxon>Pleocyemata</taxon>
        <taxon>Brachyura</taxon>
        <taxon>Eubrachyura</taxon>
        <taxon>Portunoidea</taxon>
        <taxon>Portunidae</taxon>
        <taxon>Portuninae</taxon>
        <taxon>Portunus</taxon>
    </lineage>
</organism>
<keyword evidence="3" id="KW-1185">Reference proteome</keyword>
<evidence type="ECO:0000313" key="2">
    <source>
        <dbReference type="EMBL" id="MPC80238.1"/>
    </source>
</evidence>
<evidence type="ECO:0000313" key="3">
    <source>
        <dbReference type="Proteomes" id="UP000324222"/>
    </source>
</evidence>
<evidence type="ECO:0000256" key="1">
    <source>
        <dbReference type="SAM" id="MobiDB-lite"/>
    </source>
</evidence>
<dbReference type="Proteomes" id="UP000324222">
    <property type="component" value="Unassembled WGS sequence"/>
</dbReference>
<gene>
    <name evidence="2" type="ORF">E2C01_074812</name>
</gene>
<comment type="caution">
    <text evidence="2">The sequence shown here is derived from an EMBL/GenBank/DDBJ whole genome shotgun (WGS) entry which is preliminary data.</text>
</comment>